<comment type="cofactor">
    <cofactor evidence="6">
        <name>Zn(2+)</name>
        <dbReference type="ChEBI" id="CHEBI:29105"/>
    </cofactor>
    <text evidence="6">Binds 1 zinc ion per subunit.</text>
</comment>
<dbReference type="InterPro" id="IPR015892">
    <property type="entry name" value="Carbonic_anhydrase_CS"/>
</dbReference>
<evidence type="ECO:0000256" key="2">
    <source>
        <dbReference type="ARBA" id="ARBA00012925"/>
    </source>
</evidence>
<proteinExistence type="inferred from homology"/>
<evidence type="ECO:0000256" key="1">
    <source>
        <dbReference type="ARBA" id="ARBA00006217"/>
    </source>
</evidence>
<comment type="similarity">
    <text evidence="1 7">Belongs to the beta-class carbonic anhydrase family.</text>
</comment>
<keyword evidence="6" id="KW-0479">Metal-binding</keyword>
<dbReference type="CDD" id="cd00884">
    <property type="entry name" value="beta_CA_cladeB"/>
    <property type="match status" value="1"/>
</dbReference>
<keyword evidence="3 6" id="KW-0862">Zinc</keyword>
<dbReference type="PROSITE" id="PS00704">
    <property type="entry name" value="PROK_CO2_ANHYDRASE_1"/>
    <property type="match status" value="1"/>
</dbReference>
<evidence type="ECO:0000256" key="4">
    <source>
        <dbReference type="ARBA" id="ARBA00023239"/>
    </source>
</evidence>
<dbReference type="ExpressionAtlas" id="A0A1D6NHQ1">
    <property type="expression patterns" value="baseline and differential"/>
</dbReference>
<sequence>MDDPVERLKDGFHKFKTEVYDKKPELFEPLKAGQAPKFRGDRWENALFFFWGPCLQAVASNTIVLPSALTYVVFACSDSRVCPSVTLGLQPGEAFTVRNIAAMVPAYDKTKYTGIGSAIEYAVCALKVEVLVVIGHSCCGGIRALLSLQDGAPDNFHFVENWVKIGFPAKIKVKKDHASVPFDDQCSILEKEAVNLSLENLKTYPFVKEGLANGTLKLVGGHYNFVSGEFLTWDNKQPS</sequence>
<dbReference type="InterPro" id="IPR001765">
    <property type="entry name" value="Carbonic_anhydrase"/>
</dbReference>
<dbReference type="InterPro" id="IPR036874">
    <property type="entry name" value="Carbonic_anhydrase_sf"/>
</dbReference>
<protein>
    <recommendedName>
        <fullName evidence="2 7">Carbonic anhydrase</fullName>
        <ecNumber evidence="2 7">4.2.1.1</ecNumber>
    </recommendedName>
    <alternativeName>
        <fullName evidence="7">Carbonate dehydratase</fullName>
    </alternativeName>
</protein>
<dbReference type="PROSITE" id="PS00705">
    <property type="entry name" value="PROK_CO2_ANHYDRASE_2"/>
    <property type="match status" value="1"/>
</dbReference>
<dbReference type="IntAct" id="A0A1D6NHQ1">
    <property type="interactions" value="3"/>
</dbReference>
<feature type="binding site" evidence="6">
    <location>
        <position position="136"/>
    </location>
    <ligand>
        <name>Zn(2+)</name>
        <dbReference type="ChEBI" id="CHEBI:29105"/>
    </ligand>
</feature>
<feature type="binding site" evidence="6">
    <location>
        <position position="139"/>
    </location>
    <ligand>
        <name>Zn(2+)</name>
        <dbReference type="ChEBI" id="CHEBI:29105"/>
    </ligand>
</feature>
<dbReference type="InterPro" id="IPR045066">
    <property type="entry name" value="Beta_CA_cladeB"/>
</dbReference>
<dbReference type="AlphaFoldDB" id="A0A1D6NHQ1"/>
<evidence type="ECO:0000256" key="6">
    <source>
        <dbReference type="PIRSR" id="PIRSR601765-1"/>
    </source>
</evidence>
<gene>
    <name evidence="8" type="ORF">ZEAMMB73_Zm00001d044096</name>
</gene>
<dbReference type="EC" id="4.2.1.1" evidence="2 7"/>
<dbReference type="SMR" id="A0A1D6NHQ1"/>
<name>A0A1D6NHQ1_MAIZE</name>
<organism evidence="8">
    <name type="scientific">Zea mays</name>
    <name type="common">Maize</name>
    <dbReference type="NCBI Taxonomy" id="4577"/>
    <lineage>
        <taxon>Eukaryota</taxon>
        <taxon>Viridiplantae</taxon>
        <taxon>Streptophyta</taxon>
        <taxon>Embryophyta</taxon>
        <taxon>Tracheophyta</taxon>
        <taxon>Spermatophyta</taxon>
        <taxon>Magnoliopsida</taxon>
        <taxon>Liliopsida</taxon>
        <taxon>Poales</taxon>
        <taxon>Poaceae</taxon>
        <taxon>PACMAD clade</taxon>
        <taxon>Panicoideae</taxon>
        <taxon>Andropogonodae</taxon>
        <taxon>Andropogoneae</taxon>
        <taxon>Tripsacinae</taxon>
        <taxon>Zea</taxon>
    </lineage>
</organism>
<reference evidence="8" key="1">
    <citation type="submission" date="2015-12" db="EMBL/GenBank/DDBJ databases">
        <title>Update maize B73 reference genome by single molecule sequencing technologies.</title>
        <authorList>
            <consortium name="Maize Genome Sequencing Project"/>
            <person name="Ware D."/>
        </authorList>
    </citation>
    <scope>NUCLEOTIDE SEQUENCE [LARGE SCALE GENOMIC DNA]</scope>
    <source>
        <tissue evidence="8">Seedling</tissue>
    </source>
</reference>
<evidence type="ECO:0000256" key="5">
    <source>
        <dbReference type="ARBA" id="ARBA00048348"/>
    </source>
</evidence>
<accession>A0A1D6NHQ1</accession>
<dbReference type="EMBL" id="CM007649">
    <property type="protein sequence ID" value="ONM39908.1"/>
    <property type="molecule type" value="Genomic_DNA"/>
</dbReference>
<dbReference type="PANTHER" id="PTHR11002:SF56">
    <property type="entry name" value="BETA CARBONIC ANHYDRASE 2, CHLOROPLASTIC"/>
    <property type="match status" value="1"/>
</dbReference>
<keyword evidence="4 7" id="KW-0456">Lyase</keyword>
<dbReference type="SMART" id="SM00947">
    <property type="entry name" value="Pro_CA"/>
    <property type="match status" value="1"/>
</dbReference>
<feature type="binding site" evidence="6">
    <location>
        <position position="76"/>
    </location>
    <ligand>
        <name>Zn(2+)</name>
        <dbReference type="ChEBI" id="CHEBI:29105"/>
    </ligand>
</feature>
<dbReference type="STRING" id="4577.A0A1D6NHQ1"/>
<dbReference type="SUPFAM" id="SSF53056">
    <property type="entry name" value="beta-carbonic anhydrase, cab"/>
    <property type="match status" value="1"/>
</dbReference>
<evidence type="ECO:0000256" key="3">
    <source>
        <dbReference type="ARBA" id="ARBA00022833"/>
    </source>
</evidence>
<dbReference type="Gene3D" id="3.40.1050.10">
    <property type="entry name" value="Carbonic anhydrase"/>
    <property type="match status" value="1"/>
</dbReference>
<dbReference type="EMBL" id="CM007649">
    <property type="protein sequence ID" value="ONM39911.1"/>
    <property type="molecule type" value="Genomic_DNA"/>
</dbReference>
<evidence type="ECO:0000313" key="8">
    <source>
        <dbReference type="EMBL" id="ONM39908.1"/>
    </source>
</evidence>
<dbReference type="Pfam" id="PF00484">
    <property type="entry name" value="Pro_CA"/>
    <property type="match status" value="1"/>
</dbReference>
<dbReference type="GO" id="GO:0004089">
    <property type="term" value="F:carbonate dehydratase activity"/>
    <property type="evidence" value="ECO:0007669"/>
    <property type="project" value="UniProtKB-UniRule"/>
</dbReference>
<comment type="catalytic activity">
    <reaction evidence="5 7">
        <text>hydrogencarbonate + H(+) = CO2 + H2O</text>
        <dbReference type="Rhea" id="RHEA:10748"/>
        <dbReference type="ChEBI" id="CHEBI:15377"/>
        <dbReference type="ChEBI" id="CHEBI:15378"/>
        <dbReference type="ChEBI" id="CHEBI:16526"/>
        <dbReference type="ChEBI" id="CHEBI:17544"/>
        <dbReference type="EC" id="4.2.1.1"/>
    </reaction>
</comment>
<dbReference type="GO" id="GO:0008270">
    <property type="term" value="F:zinc ion binding"/>
    <property type="evidence" value="ECO:0007669"/>
    <property type="project" value="UniProtKB-UniRule"/>
</dbReference>
<feature type="binding site" evidence="6">
    <location>
        <position position="78"/>
    </location>
    <ligand>
        <name>Zn(2+)</name>
        <dbReference type="ChEBI" id="CHEBI:29105"/>
    </ligand>
</feature>
<dbReference type="PANTHER" id="PTHR11002">
    <property type="entry name" value="CARBONIC ANHYDRASE"/>
    <property type="match status" value="1"/>
</dbReference>
<evidence type="ECO:0000256" key="7">
    <source>
        <dbReference type="RuleBase" id="RU003956"/>
    </source>
</evidence>
<comment type="function">
    <text evidence="7">Reversible hydration of carbon dioxide.</text>
</comment>
<dbReference type="GO" id="GO:0015976">
    <property type="term" value="P:carbon utilization"/>
    <property type="evidence" value="ECO:0007669"/>
    <property type="project" value="InterPro"/>
</dbReference>